<protein>
    <submittedName>
        <fullName evidence="1">DUF3168 domain-containing protein</fullName>
    </submittedName>
</protein>
<evidence type="ECO:0000313" key="1">
    <source>
        <dbReference type="EMBL" id="MDN4525323.1"/>
    </source>
</evidence>
<sequence>MDILTIIYNALIADDHIKEKVAGRIKYYQFPATDDVEDAHIVIDPLDVPIPKDFADETWLTEDYLVQIEVWTKNRLATAELSSKVQQAMWKIGFSQGSGMNEYDRETGIYRDARQYRGKVYREDVTI</sequence>
<proteinExistence type="predicted"/>
<comment type="caution">
    <text evidence="1">The sequence shown here is derived from an EMBL/GenBank/DDBJ whole genome shotgun (WGS) entry which is preliminary data.</text>
</comment>
<evidence type="ECO:0000313" key="2">
    <source>
        <dbReference type="Proteomes" id="UP001172721"/>
    </source>
</evidence>
<dbReference type="RefSeq" id="WP_301166363.1">
    <property type="nucleotide sequence ID" value="NZ_JAUHTR010000006.1"/>
</dbReference>
<accession>A0ABT8HX67</accession>
<organism evidence="1 2">
    <name type="scientific">Fictibacillus fluitans</name>
    <dbReference type="NCBI Taxonomy" id="3058422"/>
    <lineage>
        <taxon>Bacteria</taxon>
        <taxon>Bacillati</taxon>
        <taxon>Bacillota</taxon>
        <taxon>Bacilli</taxon>
        <taxon>Bacillales</taxon>
        <taxon>Fictibacillaceae</taxon>
        <taxon>Fictibacillus</taxon>
    </lineage>
</organism>
<reference evidence="1" key="1">
    <citation type="submission" date="2023-07" db="EMBL/GenBank/DDBJ databases">
        <title>Fictibacillus sp. isolated from freshwater pond.</title>
        <authorList>
            <person name="Kirdat K."/>
            <person name="Bhat A."/>
            <person name="Mourya A."/>
            <person name="Yadav A."/>
        </authorList>
    </citation>
    <scope>NUCLEOTIDE SEQUENCE</scope>
    <source>
        <strain evidence="1">NE201</strain>
    </source>
</reference>
<dbReference type="Proteomes" id="UP001172721">
    <property type="component" value="Unassembled WGS sequence"/>
</dbReference>
<name>A0ABT8HX67_9BACL</name>
<keyword evidence="2" id="KW-1185">Reference proteome</keyword>
<dbReference type="EMBL" id="JAUHTR010000006">
    <property type="protein sequence ID" value="MDN4525323.1"/>
    <property type="molecule type" value="Genomic_DNA"/>
</dbReference>
<gene>
    <name evidence="1" type="ORF">QYB97_12590</name>
</gene>